<evidence type="ECO:0000313" key="8">
    <source>
        <dbReference type="Proteomes" id="UP000005990"/>
    </source>
</evidence>
<dbReference type="Pfam" id="PF00132">
    <property type="entry name" value="Hexapep"/>
    <property type="match status" value="1"/>
</dbReference>
<dbReference type="PANTHER" id="PTHR43017">
    <property type="entry name" value="GALACTOSIDE O-ACETYLTRANSFERASE"/>
    <property type="match status" value="1"/>
</dbReference>
<dbReference type="InterPro" id="IPR011004">
    <property type="entry name" value="Trimer_LpxA-like_sf"/>
</dbReference>
<dbReference type="SUPFAM" id="SSF51161">
    <property type="entry name" value="Trimeric LpxA-like enzymes"/>
    <property type="match status" value="1"/>
</dbReference>
<comment type="caution">
    <text evidence="7">The sequence shown here is derived from an EMBL/GenBank/DDBJ whole genome shotgun (WGS) entry which is preliminary data.</text>
</comment>
<evidence type="ECO:0000256" key="3">
    <source>
        <dbReference type="ARBA" id="ARBA00022737"/>
    </source>
</evidence>
<keyword evidence="2 5" id="KW-0808">Transferase</keyword>
<dbReference type="Proteomes" id="UP000005990">
    <property type="component" value="Unassembled WGS sequence"/>
</dbReference>
<dbReference type="Gene3D" id="2.160.10.10">
    <property type="entry name" value="Hexapeptide repeat proteins"/>
    <property type="match status" value="1"/>
</dbReference>
<keyword evidence="3" id="KW-0677">Repeat</keyword>
<dbReference type="CDD" id="cd03357">
    <property type="entry name" value="LbH_MAT_GAT"/>
    <property type="match status" value="1"/>
</dbReference>
<evidence type="ECO:0000256" key="2">
    <source>
        <dbReference type="ARBA" id="ARBA00022679"/>
    </source>
</evidence>
<dbReference type="OrthoDB" id="9812571at2"/>
<evidence type="ECO:0000256" key="4">
    <source>
        <dbReference type="ARBA" id="ARBA00023315"/>
    </source>
</evidence>
<gene>
    <name evidence="7" type="ORF">HMPREF9257_1469</name>
</gene>
<dbReference type="AlphaFoldDB" id="E4KPI1"/>
<proteinExistence type="inferred from homology"/>
<evidence type="ECO:0000259" key="6">
    <source>
        <dbReference type="SMART" id="SM01266"/>
    </source>
</evidence>
<evidence type="ECO:0000256" key="5">
    <source>
        <dbReference type="RuleBase" id="RU367021"/>
    </source>
</evidence>
<dbReference type="GO" id="GO:0008870">
    <property type="term" value="F:galactoside O-acetyltransferase activity"/>
    <property type="evidence" value="ECO:0007669"/>
    <property type="project" value="TreeGrafter"/>
</dbReference>
<feature type="domain" description="Maltose/galactoside acetyltransferase" evidence="6">
    <location>
        <begin position="5"/>
        <end position="60"/>
    </location>
</feature>
<comment type="similarity">
    <text evidence="1 5">Belongs to the transferase hexapeptide repeat family.</text>
</comment>
<accession>E4KPI1</accession>
<dbReference type="EMBL" id="AENN01000015">
    <property type="protein sequence ID" value="EFR31152.1"/>
    <property type="molecule type" value="Genomic_DNA"/>
</dbReference>
<dbReference type="SMART" id="SM01266">
    <property type="entry name" value="Mac"/>
    <property type="match status" value="1"/>
</dbReference>
<dbReference type="STRING" id="908337.HMPREF9257_1469"/>
<sequence>MPSEKEKMLAGDWYDANYDQELIAARRKAQDLCFDLNQLKPSQVEARKAVLTELLGQDYPSLDIVSPFICDYGYNISFGHDCFVNSSCYFMDGAPIRLGNLVFVGPFTGFYTASHPLNAARRNQGLEQARPITVGDNVWFGANVSVMPGVTIGSGSVIAAGSVVTQDIPKNSLAAGVPAKIVKTIEQTDLLMN</sequence>
<dbReference type="InterPro" id="IPR039369">
    <property type="entry name" value="LacA-like"/>
</dbReference>
<reference evidence="7 8" key="1">
    <citation type="submission" date="2010-10" db="EMBL/GenBank/DDBJ databases">
        <authorList>
            <person name="Durkin A.S."/>
            <person name="Madupu R."/>
            <person name="Torralba M."/>
            <person name="Gillis M."/>
            <person name="Methe B."/>
            <person name="Sutton G."/>
            <person name="Nelson K.E."/>
        </authorList>
    </citation>
    <scope>NUCLEOTIDE SEQUENCE [LARGE SCALE GENOMIC DNA]</scope>
    <source>
        <strain evidence="7 8">ACS-139-V-Col8</strain>
    </source>
</reference>
<dbReference type="Pfam" id="PF12464">
    <property type="entry name" value="Mac"/>
    <property type="match status" value="1"/>
</dbReference>
<dbReference type="FunFam" id="2.160.10.10:FF:000025">
    <property type="entry name" value="Hexapeptide-repeat containing-acetyltransferase"/>
    <property type="match status" value="1"/>
</dbReference>
<dbReference type="InterPro" id="IPR024688">
    <property type="entry name" value="Mac_dom"/>
</dbReference>
<name>E4KPI1_9LACT</name>
<dbReference type="eggNOG" id="COG0110">
    <property type="taxonomic scope" value="Bacteria"/>
</dbReference>
<dbReference type="InterPro" id="IPR001451">
    <property type="entry name" value="Hexapep"/>
</dbReference>
<evidence type="ECO:0000313" key="7">
    <source>
        <dbReference type="EMBL" id="EFR31152.1"/>
    </source>
</evidence>
<evidence type="ECO:0000256" key="1">
    <source>
        <dbReference type="ARBA" id="ARBA00007274"/>
    </source>
</evidence>
<dbReference type="EC" id="2.3.1.-" evidence="5"/>
<organism evidence="7 8">
    <name type="scientific">Eremococcus coleocola ACS-139-V-Col8</name>
    <dbReference type="NCBI Taxonomy" id="908337"/>
    <lineage>
        <taxon>Bacteria</taxon>
        <taxon>Bacillati</taxon>
        <taxon>Bacillota</taxon>
        <taxon>Bacilli</taxon>
        <taxon>Lactobacillales</taxon>
        <taxon>Aerococcaceae</taxon>
        <taxon>Eremococcus</taxon>
    </lineage>
</organism>
<protein>
    <recommendedName>
        <fullName evidence="5">Acetyltransferase</fullName>
        <ecNumber evidence="5">2.3.1.-</ecNumber>
    </recommendedName>
</protein>
<keyword evidence="8" id="KW-1185">Reference proteome</keyword>
<dbReference type="RefSeq" id="WP_006418355.1">
    <property type="nucleotide sequence ID" value="NZ_AENN01000015.1"/>
</dbReference>
<dbReference type="PANTHER" id="PTHR43017:SF1">
    <property type="entry name" value="ACETYLTRANSFERASE YJL218W-RELATED"/>
    <property type="match status" value="1"/>
</dbReference>
<keyword evidence="4 5" id="KW-0012">Acyltransferase</keyword>